<evidence type="ECO:0000313" key="12">
    <source>
        <dbReference type="EMBL" id="CAK5284943.1"/>
    </source>
</evidence>
<evidence type="ECO:0000256" key="8">
    <source>
        <dbReference type="PIRSR" id="PIRSR006468-1"/>
    </source>
</evidence>
<keyword evidence="3 11" id="KW-0032">Aminotransferase</keyword>
<dbReference type="Pfam" id="PF01063">
    <property type="entry name" value="Aminotran_4"/>
    <property type="match status" value="1"/>
</dbReference>
<dbReference type="EMBL" id="CAVNYO010000481">
    <property type="protein sequence ID" value="CAK5284943.1"/>
    <property type="molecule type" value="Genomic_DNA"/>
</dbReference>
<evidence type="ECO:0000256" key="6">
    <source>
        <dbReference type="ARBA" id="ARBA00022898"/>
    </source>
</evidence>
<dbReference type="AlphaFoldDB" id="A0AAD2I1Y1"/>
<evidence type="ECO:0000256" key="3">
    <source>
        <dbReference type="ARBA" id="ARBA00022576"/>
    </source>
</evidence>
<evidence type="ECO:0000256" key="11">
    <source>
        <dbReference type="RuleBase" id="RU004517"/>
    </source>
</evidence>
<dbReference type="Gene3D" id="3.20.10.10">
    <property type="entry name" value="D-amino Acid Aminotransferase, subunit A, domain 2"/>
    <property type="match status" value="1"/>
</dbReference>
<dbReference type="PIRSF" id="PIRSF006468">
    <property type="entry name" value="BCAT1"/>
    <property type="match status" value="1"/>
</dbReference>
<dbReference type="InterPro" id="IPR001544">
    <property type="entry name" value="Aminotrans_IV"/>
</dbReference>
<evidence type="ECO:0000256" key="7">
    <source>
        <dbReference type="ARBA" id="ARBA00023304"/>
    </source>
</evidence>
<evidence type="ECO:0000313" key="13">
    <source>
        <dbReference type="EMBL" id="CAK5284953.1"/>
    </source>
</evidence>
<keyword evidence="14" id="KW-1185">Reference proteome</keyword>
<dbReference type="Proteomes" id="UP001295794">
    <property type="component" value="Unassembled WGS sequence"/>
</dbReference>
<keyword evidence="6 10" id="KW-0663">Pyridoxal phosphate</keyword>
<dbReference type="PANTHER" id="PTHR11825">
    <property type="entry name" value="SUBGROUP IIII AMINOTRANSFERASE"/>
    <property type="match status" value="1"/>
</dbReference>
<proteinExistence type="inferred from homology"/>
<evidence type="ECO:0000256" key="4">
    <source>
        <dbReference type="ARBA" id="ARBA00022605"/>
    </source>
</evidence>
<evidence type="ECO:0000313" key="14">
    <source>
        <dbReference type="Proteomes" id="UP001295794"/>
    </source>
</evidence>
<dbReference type="PROSITE" id="PS00770">
    <property type="entry name" value="AA_TRANSFER_CLASS_4"/>
    <property type="match status" value="1"/>
</dbReference>
<sequence>MIPVYAPLDVRASPFRRSLLQHRLVASFDPADVHQASKLTVALASALKEIPPLGPFGVAKTDHMLVMSHDPVTGWSAPEIKPYAPLELDPSSNCLQYCTNVFEGMKAFLDPQDRPTMFRPEANMARLVGSAARMGLPIFDADQLLILIKKLVTVESRWIPRGNGDSLYIRPTMIGTKPSIGVSASEHAMLYVIVTPAGPYFSTGGKGGVSLLAVDEHVRSWPGGTGAFKLGLNYSPGFVPQRLAADRGYNQVLWLLNDGQRKLVTEAGSMNFFAVFDDEDGGITVVTPPLNGTILPGITRDSALALLRAHAASPSAGLLALPASLPRLAIEERDLTTDELIAAARAGRLRETFGVGTAVLVVAVERIGISEGERDIGKVTDITMSHGKGLGPVGDALYEKILAIKDGREQFENWTVLC</sequence>
<comment type="caution">
    <text evidence="12">The sequence shown here is derived from an EMBL/GenBank/DDBJ whole genome shotgun (WGS) entry which is preliminary data.</text>
</comment>
<organism evidence="12 14">
    <name type="scientific">Mycena citricolor</name>
    <dbReference type="NCBI Taxonomy" id="2018698"/>
    <lineage>
        <taxon>Eukaryota</taxon>
        <taxon>Fungi</taxon>
        <taxon>Dikarya</taxon>
        <taxon>Basidiomycota</taxon>
        <taxon>Agaricomycotina</taxon>
        <taxon>Agaricomycetes</taxon>
        <taxon>Agaricomycetidae</taxon>
        <taxon>Agaricales</taxon>
        <taxon>Marasmiineae</taxon>
        <taxon>Mycenaceae</taxon>
        <taxon>Mycena</taxon>
    </lineage>
</organism>
<keyword evidence="5 11" id="KW-0808">Transferase</keyword>
<feature type="modified residue" description="N6-(pyridoxal phosphate)lysine" evidence="8">
    <location>
        <position position="229"/>
    </location>
</feature>
<evidence type="ECO:0000256" key="10">
    <source>
        <dbReference type="RuleBase" id="RU004516"/>
    </source>
</evidence>
<dbReference type="Gene3D" id="3.30.470.10">
    <property type="match status" value="1"/>
</dbReference>
<comment type="catalytic activity">
    <reaction evidence="11">
        <text>L-leucine + 2-oxoglutarate = 4-methyl-2-oxopentanoate + L-glutamate</text>
        <dbReference type="Rhea" id="RHEA:18321"/>
        <dbReference type="ChEBI" id="CHEBI:16810"/>
        <dbReference type="ChEBI" id="CHEBI:17865"/>
        <dbReference type="ChEBI" id="CHEBI:29985"/>
        <dbReference type="ChEBI" id="CHEBI:57427"/>
        <dbReference type="EC" id="2.6.1.42"/>
    </reaction>
</comment>
<gene>
    <name evidence="12" type="ORF">MYCIT1_LOCUS38501</name>
    <name evidence="13" type="ORF">MYCIT1_LOCUS38523</name>
</gene>
<comment type="similarity">
    <text evidence="2 9">Belongs to the class-IV pyridoxal-phosphate-dependent aminotransferase family.</text>
</comment>
<dbReference type="GO" id="GO:0004084">
    <property type="term" value="F:branched-chain-amino-acid transaminase activity"/>
    <property type="evidence" value="ECO:0007669"/>
    <property type="project" value="UniProtKB-EC"/>
</dbReference>
<dbReference type="InterPro" id="IPR043132">
    <property type="entry name" value="BCAT-like_C"/>
</dbReference>
<reference evidence="12" key="1">
    <citation type="submission" date="2023-11" db="EMBL/GenBank/DDBJ databases">
        <authorList>
            <person name="De Vega J J."/>
            <person name="De Vega J J."/>
        </authorList>
    </citation>
    <scope>NUCLEOTIDE SEQUENCE</scope>
</reference>
<comment type="catalytic activity">
    <reaction evidence="11">
        <text>L-valine + 2-oxoglutarate = 3-methyl-2-oxobutanoate + L-glutamate</text>
        <dbReference type="Rhea" id="RHEA:24813"/>
        <dbReference type="ChEBI" id="CHEBI:11851"/>
        <dbReference type="ChEBI" id="CHEBI:16810"/>
        <dbReference type="ChEBI" id="CHEBI:29985"/>
        <dbReference type="ChEBI" id="CHEBI:57762"/>
        <dbReference type="EC" id="2.6.1.42"/>
    </reaction>
</comment>
<keyword evidence="4 11" id="KW-0028">Amino-acid biosynthesis</keyword>
<dbReference type="GO" id="GO:0009099">
    <property type="term" value="P:L-valine biosynthetic process"/>
    <property type="evidence" value="ECO:0007669"/>
    <property type="project" value="TreeGrafter"/>
</dbReference>
<dbReference type="InterPro" id="IPR018300">
    <property type="entry name" value="Aminotrans_IV_CS"/>
</dbReference>
<accession>A0AAD2I1Y1</accession>
<dbReference type="SUPFAM" id="SSF56752">
    <property type="entry name" value="D-aminoacid aminotransferase-like PLP-dependent enzymes"/>
    <property type="match status" value="1"/>
</dbReference>
<dbReference type="CDD" id="cd01557">
    <property type="entry name" value="BCAT_beta_family"/>
    <property type="match status" value="1"/>
</dbReference>
<protein>
    <recommendedName>
        <fullName evidence="11">Branched-chain-amino-acid aminotransferase</fullName>
        <ecNumber evidence="11">2.6.1.42</ecNumber>
    </recommendedName>
</protein>
<dbReference type="PANTHER" id="PTHR11825:SF44">
    <property type="entry name" value="BRANCHED-CHAIN-AMINO-ACID AMINOTRANSFERASE"/>
    <property type="match status" value="1"/>
</dbReference>
<dbReference type="GO" id="GO:0009098">
    <property type="term" value="P:L-leucine biosynthetic process"/>
    <property type="evidence" value="ECO:0007669"/>
    <property type="project" value="TreeGrafter"/>
</dbReference>
<dbReference type="InterPro" id="IPR036038">
    <property type="entry name" value="Aminotransferase-like"/>
</dbReference>
<dbReference type="EMBL" id="CAVNYO010000482">
    <property type="protein sequence ID" value="CAK5284953.1"/>
    <property type="molecule type" value="Genomic_DNA"/>
</dbReference>
<evidence type="ECO:0000256" key="9">
    <source>
        <dbReference type="RuleBase" id="RU004106"/>
    </source>
</evidence>
<evidence type="ECO:0000256" key="5">
    <source>
        <dbReference type="ARBA" id="ARBA00022679"/>
    </source>
</evidence>
<dbReference type="InterPro" id="IPR043131">
    <property type="entry name" value="BCAT-like_N"/>
</dbReference>
<comment type="cofactor">
    <cofactor evidence="1 10">
        <name>pyridoxal 5'-phosphate</name>
        <dbReference type="ChEBI" id="CHEBI:597326"/>
    </cofactor>
</comment>
<dbReference type="GO" id="GO:0005739">
    <property type="term" value="C:mitochondrion"/>
    <property type="evidence" value="ECO:0007669"/>
    <property type="project" value="TreeGrafter"/>
</dbReference>
<dbReference type="InterPro" id="IPR033939">
    <property type="entry name" value="BCAT_family"/>
</dbReference>
<keyword evidence="7 11" id="KW-0100">Branched-chain amino acid biosynthesis</keyword>
<dbReference type="InterPro" id="IPR005786">
    <property type="entry name" value="B_amino_transII"/>
</dbReference>
<comment type="catalytic activity">
    <reaction evidence="11">
        <text>L-isoleucine + 2-oxoglutarate = (S)-3-methyl-2-oxopentanoate + L-glutamate</text>
        <dbReference type="Rhea" id="RHEA:24801"/>
        <dbReference type="ChEBI" id="CHEBI:16810"/>
        <dbReference type="ChEBI" id="CHEBI:29985"/>
        <dbReference type="ChEBI" id="CHEBI:35146"/>
        <dbReference type="ChEBI" id="CHEBI:58045"/>
        <dbReference type="EC" id="2.6.1.42"/>
    </reaction>
</comment>
<evidence type="ECO:0000256" key="1">
    <source>
        <dbReference type="ARBA" id="ARBA00001933"/>
    </source>
</evidence>
<name>A0AAD2I1Y1_9AGAR</name>
<dbReference type="EC" id="2.6.1.42" evidence="11"/>
<evidence type="ECO:0000256" key="2">
    <source>
        <dbReference type="ARBA" id="ARBA00009320"/>
    </source>
</evidence>